<dbReference type="PATRIC" id="fig|1303.81.peg.636"/>
<protein>
    <submittedName>
        <fullName evidence="1">Uncharacterized protein</fullName>
    </submittedName>
</protein>
<dbReference type="EMBL" id="LQZP01000146">
    <property type="protein sequence ID" value="KXT92128.1"/>
    <property type="molecule type" value="Genomic_DNA"/>
</dbReference>
<comment type="caution">
    <text evidence="1">The sequence shown here is derived from an EMBL/GenBank/DDBJ whole genome shotgun (WGS) entry which is preliminary data.</text>
</comment>
<dbReference type="OrthoDB" id="2207909at2"/>
<dbReference type="AlphaFoldDB" id="A0A139PP98"/>
<reference evidence="1 2" key="1">
    <citation type="submission" date="2016-01" db="EMBL/GenBank/DDBJ databases">
        <title>Highly variable Streptococcus oralis are common among viridans streptococci isolated from primates.</title>
        <authorList>
            <person name="Denapaite D."/>
            <person name="Rieger M."/>
            <person name="Koendgen S."/>
            <person name="Brueckner R."/>
            <person name="Ochigava I."/>
            <person name="Kappeler P."/>
            <person name="Maetz-Rensing K."/>
            <person name="Leendertz F."/>
            <person name="Hakenbeck R."/>
        </authorList>
    </citation>
    <scope>NUCLEOTIDE SEQUENCE [LARGE SCALE GENOMIC DNA]</scope>
    <source>
        <strain evidence="1 2">DD21</strain>
    </source>
</reference>
<sequence>MNKYMYTDKQLNELNQGPNVYSVNTEFAQRKENRTNIVTAKSDDELKKGETNTITTSDGQEFRVVATKSHQGTGFDGLAVAPIVNGEPDYKSIAVIAAGTDPESSTKTDRCKTTFSYYSVI</sequence>
<accession>A0A139PP98</accession>
<dbReference type="Proteomes" id="UP000070053">
    <property type="component" value="Unassembled WGS sequence"/>
</dbReference>
<dbReference type="RefSeq" id="WP_061453642.1">
    <property type="nucleotide sequence ID" value="NZ_JAKUWC010000003.1"/>
</dbReference>
<name>A0A139PP98_STROR</name>
<evidence type="ECO:0000313" key="1">
    <source>
        <dbReference type="EMBL" id="KXT92128.1"/>
    </source>
</evidence>
<proteinExistence type="predicted"/>
<organism evidence="1 2">
    <name type="scientific">Streptococcus oralis</name>
    <dbReference type="NCBI Taxonomy" id="1303"/>
    <lineage>
        <taxon>Bacteria</taxon>
        <taxon>Bacillati</taxon>
        <taxon>Bacillota</taxon>
        <taxon>Bacilli</taxon>
        <taxon>Lactobacillales</taxon>
        <taxon>Streptococcaceae</taxon>
        <taxon>Streptococcus</taxon>
    </lineage>
</organism>
<gene>
    <name evidence="1" type="ORF">SORDD21_00509</name>
</gene>
<evidence type="ECO:0000313" key="2">
    <source>
        <dbReference type="Proteomes" id="UP000070053"/>
    </source>
</evidence>